<dbReference type="EMBL" id="KZ805313">
    <property type="protein sequence ID" value="PVI05619.1"/>
    <property type="molecule type" value="Genomic_DNA"/>
</dbReference>
<sequence>MSKIASVLSTGVMVRVISATVRWKINRGRSFIFQLSTSANRKIKLGGVVEGIQGKVNGNMDQHALLLASGSVK</sequence>
<protein>
    <submittedName>
        <fullName evidence="1">Uncharacterized protein</fullName>
    </submittedName>
</protein>
<evidence type="ECO:0000313" key="2">
    <source>
        <dbReference type="Proteomes" id="UP000244855"/>
    </source>
</evidence>
<proteinExistence type="predicted"/>
<reference evidence="1 2" key="1">
    <citation type="journal article" date="2018" name="Sci. Rep.">
        <title>Comparative genomics provides insights into the lifestyle and reveals functional heterogeneity of dark septate endophytic fungi.</title>
        <authorList>
            <person name="Knapp D.G."/>
            <person name="Nemeth J.B."/>
            <person name="Barry K."/>
            <person name="Hainaut M."/>
            <person name="Henrissat B."/>
            <person name="Johnson J."/>
            <person name="Kuo A."/>
            <person name="Lim J.H.P."/>
            <person name="Lipzen A."/>
            <person name="Nolan M."/>
            <person name="Ohm R.A."/>
            <person name="Tamas L."/>
            <person name="Grigoriev I.V."/>
            <person name="Spatafora J.W."/>
            <person name="Nagy L.G."/>
            <person name="Kovacs G.M."/>
        </authorList>
    </citation>
    <scope>NUCLEOTIDE SEQUENCE [LARGE SCALE GENOMIC DNA]</scope>
    <source>
        <strain evidence="1 2">DSE2036</strain>
    </source>
</reference>
<organism evidence="1 2">
    <name type="scientific">Periconia macrospinosa</name>
    <dbReference type="NCBI Taxonomy" id="97972"/>
    <lineage>
        <taxon>Eukaryota</taxon>
        <taxon>Fungi</taxon>
        <taxon>Dikarya</taxon>
        <taxon>Ascomycota</taxon>
        <taxon>Pezizomycotina</taxon>
        <taxon>Dothideomycetes</taxon>
        <taxon>Pleosporomycetidae</taxon>
        <taxon>Pleosporales</taxon>
        <taxon>Massarineae</taxon>
        <taxon>Periconiaceae</taxon>
        <taxon>Periconia</taxon>
    </lineage>
</organism>
<accession>A0A2V1E698</accession>
<dbReference type="Proteomes" id="UP000244855">
    <property type="component" value="Unassembled WGS sequence"/>
</dbReference>
<name>A0A2V1E698_9PLEO</name>
<keyword evidence="2" id="KW-1185">Reference proteome</keyword>
<evidence type="ECO:0000313" key="1">
    <source>
        <dbReference type="EMBL" id="PVI05619.1"/>
    </source>
</evidence>
<gene>
    <name evidence="1" type="ORF">DM02DRAFT_85004</name>
</gene>
<dbReference type="AlphaFoldDB" id="A0A2V1E698"/>